<dbReference type="InterPro" id="IPR056740">
    <property type="entry name" value="ILV_EDD_C"/>
</dbReference>
<feature type="binding site" evidence="15">
    <location>
        <position position="120"/>
    </location>
    <ligand>
        <name>Mg(2+)</name>
        <dbReference type="ChEBI" id="CHEBI:18420"/>
    </ligand>
</feature>
<comment type="pathway">
    <text evidence="13 15">Amino-acid biosynthesis; L-isoleucine biosynthesis; L-isoleucine from 2-oxobutanoate: step 3/4.</text>
</comment>
<dbReference type="EMBL" id="JALJRB010000007">
    <property type="protein sequence ID" value="MCJ8500610.1"/>
    <property type="molecule type" value="Genomic_DNA"/>
</dbReference>
<dbReference type="GO" id="GO:0004160">
    <property type="term" value="F:dihydroxy-acid dehydratase activity"/>
    <property type="evidence" value="ECO:0007669"/>
    <property type="project" value="UniProtKB-UniRule"/>
</dbReference>
<keyword evidence="6 15" id="KW-0460">Magnesium</keyword>
<keyword evidence="10 15" id="KW-0100">Branched-chain amino acid biosynthesis</keyword>
<evidence type="ECO:0000256" key="3">
    <source>
        <dbReference type="ARBA" id="ARBA00022605"/>
    </source>
</evidence>
<dbReference type="GO" id="GO:0009099">
    <property type="term" value="P:L-valine biosynthetic process"/>
    <property type="evidence" value="ECO:0007669"/>
    <property type="project" value="UniProtKB-UniRule"/>
</dbReference>
<dbReference type="InterPro" id="IPR042096">
    <property type="entry name" value="Dihydro-acid_dehy_C"/>
</dbReference>
<dbReference type="GO" id="GO:0005829">
    <property type="term" value="C:cytosol"/>
    <property type="evidence" value="ECO:0007669"/>
    <property type="project" value="TreeGrafter"/>
</dbReference>
<keyword evidence="19" id="KW-1185">Reference proteome</keyword>
<dbReference type="HAMAP" id="MF_00012">
    <property type="entry name" value="IlvD"/>
    <property type="match status" value="1"/>
</dbReference>
<keyword evidence="7 15" id="KW-0408">Iron</keyword>
<keyword evidence="8 15" id="KW-0411">Iron-sulfur</keyword>
<dbReference type="PROSITE" id="PS00886">
    <property type="entry name" value="ILVD_EDD_1"/>
    <property type="match status" value="1"/>
</dbReference>
<evidence type="ECO:0000256" key="15">
    <source>
        <dbReference type="HAMAP-Rule" id="MF_00012"/>
    </source>
</evidence>
<comment type="cofactor">
    <cofactor evidence="15">
        <name>[2Fe-2S] cluster</name>
        <dbReference type="ChEBI" id="CHEBI:190135"/>
    </cofactor>
    <text evidence="15">Binds 1 [2Fe-2S] cluster per subunit. This cluster acts as a Lewis acid cofactor.</text>
</comment>
<evidence type="ECO:0000256" key="14">
    <source>
        <dbReference type="ARBA" id="ARBA00029490"/>
    </source>
</evidence>
<feature type="binding site" description="via carbamate group" evidence="15">
    <location>
        <position position="121"/>
    </location>
    <ligand>
        <name>Mg(2+)</name>
        <dbReference type="ChEBI" id="CHEBI:18420"/>
    </ligand>
</feature>
<evidence type="ECO:0000256" key="2">
    <source>
        <dbReference type="ARBA" id="ARBA00006486"/>
    </source>
</evidence>
<dbReference type="NCBIfam" id="TIGR00110">
    <property type="entry name" value="ilvD"/>
    <property type="match status" value="1"/>
</dbReference>
<dbReference type="SUPFAM" id="SSF143975">
    <property type="entry name" value="IlvD/EDD N-terminal domain-like"/>
    <property type="match status" value="1"/>
</dbReference>
<dbReference type="InterPro" id="IPR037237">
    <property type="entry name" value="IlvD/EDD_N"/>
</dbReference>
<evidence type="ECO:0000256" key="1">
    <source>
        <dbReference type="ARBA" id="ARBA00001946"/>
    </source>
</evidence>
<evidence type="ECO:0000259" key="17">
    <source>
        <dbReference type="Pfam" id="PF24877"/>
    </source>
</evidence>
<gene>
    <name evidence="15 18" type="primary">ilvD</name>
    <name evidence="18" type="ORF">MRX98_08510</name>
</gene>
<dbReference type="Pfam" id="PF00920">
    <property type="entry name" value="ILVD_EDD_N"/>
    <property type="match status" value="1"/>
</dbReference>
<evidence type="ECO:0000256" key="8">
    <source>
        <dbReference type="ARBA" id="ARBA00023014"/>
    </source>
</evidence>
<feature type="domain" description="Dihydroxy-acid/6-phosphogluconate dehydratase C-terminal" evidence="17">
    <location>
        <begin position="362"/>
        <end position="553"/>
    </location>
</feature>
<dbReference type="AlphaFoldDB" id="A0AA41UIC1"/>
<evidence type="ECO:0000259" key="16">
    <source>
        <dbReference type="Pfam" id="PF00920"/>
    </source>
</evidence>
<comment type="function">
    <text evidence="15">Functions in the biosynthesis of branched-chain amino acids. Catalyzes the dehydration of (2R,3R)-2,3-dihydroxy-3-methylpentanoate (2,3-dihydroxy-3-methylvalerate) into 2-oxo-3-methylpentanoate (2-oxo-3-methylvalerate) and of (2R)-2,3-dihydroxy-3-methylbutanoate (2,3-dihydroxyisovalerate) into 2-oxo-3-methylbutanoate (2-oxoisovalerate), the penultimate precursor to L-isoleucine and L-valine, respectively.</text>
</comment>
<comment type="subunit">
    <text evidence="15">Homodimer.</text>
</comment>
<dbReference type="EC" id="4.2.1.9" evidence="14 15"/>
<keyword evidence="3 15" id="KW-0028">Amino-acid biosynthesis</keyword>
<reference evidence="18" key="1">
    <citation type="submission" date="2022-04" db="EMBL/GenBank/DDBJ databases">
        <title>Desulfatitalea alkaliphila sp. nov., a novel anaerobic sulfate-reducing bacterium isolated from terrestrial mud volcano, Taman Peninsula, Russia.</title>
        <authorList>
            <person name="Khomyakova M.A."/>
            <person name="Merkel A.Y."/>
            <person name="Slobodkin A.I."/>
        </authorList>
    </citation>
    <scope>NUCLEOTIDE SEQUENCE</scope>
    <source>
        <strain evidence="18">M08but</strain>
    </source>
</reference>
<dbReference type="Pfam" id="PF24877">
    <property type="entry name" value="ILV_EDD_C"/>
    <property type="match status" value="1"/>
</dbReference>
<comment type="similarity">
    <text evidence="2 15">Belongs to the IlvD/Edd family.</text>
</comment>
<evidence type="ECO:0000256" key="6">
    <source>
        <dbReference type="ARBA" id="ARBA00022842"/>
    </source>
</evidence>
<dbReference type="InterPro" id="IPR020558">
    <property type="entry name" value="DiOHA_6PGluconate_deHydtase_CS"/>
</dbReference>
<evidence type="ECO:0000256" key="7">
    <source>
        <dbReference type="ARBA" id="ARBA00023004"/>
    </source>
</evidence>
<evidence type="ECO:0000256" key="4">
    <source>
        <dbReference type="ARBA" id="ARBA00022714"/>
    </source>
</evidence>
<dbReference type="PANTHER" id="PTHR43661">
    <property type="entry name" value="D-XYLONATE DEHYDRATASE"/>
    <property type="match status" value="1"/>
</dbReference>
<comment type="caution">
    <text evidence="18">The sequence shown here is derived from an EMBL/GenBank/DDBJ whole genome shotgun (WGS) entry which is preliminary data.</text>
</comment>
<dbReference type="Proteomes" id="UP001165427">
    <property type="component" value="Unassembled WGS sequence"/>
</dbReference>
<proteinExistence type="inferred from homology"/>
<comment type="catalytic activity">
    <reaction evidence="15">
        <text>(2R,3R)-2,3-dihydroxy-3-methylpentanoate = (S)-3-methyl-2-oxopentanoate + H2O</text>
        <dbReference type="Rhea" id="RHEA:27694"/>
        <dbReference type="ChEBI" id="CHEBI:15377"/>
        <dbReference type="ChEBI" id="CHEBI:35146"/>
        <dbReference type="ChEBI" id="CHEBI:49258"/>
        <dbReference type="EC" id="4.2.1.9"/>
    </reaction>
</comment>
<feature type="active site" description="Proton acceptor" evidence="15">
    <location>
        <position position="472"/>
    </location>
</feature>
<name>A0AA41UIC1_9BACT</name>
<protein>
    <recommendedName>
        <fullName evidence="14 15">Dihydroxy-acid dehydratase</fullName>
        <shortName evidence="15">DAD</shortName>
        <ecNumber evidence="14 15">4.2.1.9</ecNumber>
    </recommendedName>
</protein>
<dbReference type="FunFam" id="3.50.30.80:FF:000001">
    <property type="entry name" value="Dihydroxy-acid dehydratase"/>
    <property type="match status" value="1"/>
</dbReference>
<evidence type="ECO:0000256" key="12">
    <source>
        <dbReference type="ARBA" id="ARBA00029436"/>
    </source>
</evidence>
<dbReference type="SUPFAM" id="SSF52016">
    <property type="entry name" value="LeuD/IlvD-like"/>
    <property type="match status" value="1"/>
</dbReference>
<keyword evidence="9 15" id="KW-0456">Lyase</keyword>
<dbReference type="GO" id="GO:0051537">
    <property type="term" value="F:2 iron, 2 sulfur cluster binding"/>
    <property type="evidence" value="ECO:0007669"/>
    <property type="project" value="UniProtKB-UniRule"/>
</dbReference>
<evidence type="ECO:0000256" key="13">
    <source>
        <dbReference type="ARBA" id="ARBA00029437"/>
    </source>
</evidence>
<dbReference type="GO" id="GO:0000287">
    <property type="term" value="F:magnesium ion binding"/>
    <property type="evidence" value="ECO:0007669"/>
    <property type="project" value="UniProtKB-UniRule"/>
</dbReference>
<evidence type="ECO:0000256" key="11">
    <source>
        <dbReference type="ARBA" id="ARBA00029304"/>
    </source>
</evidence>
<keyword evidence="4 15" id="KW-0001">2Fe-2S</keyword>
<dbReference type="InterPro" id="IPR004404">
    <property type="entry name" value="DihydroxyA_deHydtase"/>
</dbReference>
<evidence type="ECO:0000256" key="9">
    <source>
        <dbReference type="ARBA" id="ARBA00023239"/>
    </source>
</evidence>
<feature type="domain" description="Dihydroxy-acid/6-phosphogluconate dehydratase N-terminal" evidence="16">
    <location>
        <begin position="31"/>
        <end position="352"/>
    </location>
</feature>
<organism evidence="18 19">
    <name type="scientific">Desulfatitalea alkaliphila</name>
    <dbReference type="NCBI Taxonomy" id="2929485"/>
    <lineage>
        <taxon>Bacteria</taxon>
        <taxon>Pseudomonadati</taxon>
        <taxon>Thermodesulfobacteriota</taxon>
        <taxon>Desulfobacteria</taxon>
        <taxon>Desulfobacterales</taxon>
        <taxon>Desulfosarcinaceae</taxon>
        <taxon>Desulfatitalea</taxon>
    </lineage>
</organism>
<evidence type="ECO:0000313" key="19">
    <source>
        <dbReference type="Proteomes" id="UP001165427"/>
    </source>
</evidence>
<feature type="binding site" evidence="15">
    <location>
        <position position="78"/>
    </location>
    <ligand>
        <name>Mg(2+)</name>
        <dbReference type="ChEBI" id="CHEBI:18420"/>
    </ligand>
</feature>
<keyword evidence="5 15" id="KW-0479">Metal-binding</keyword>
<dbReference type="PANTHER" id="PTHR43661:SF3">
    <property type="entry name" value="D-XYLONATE DEHYDRATASE YAGF-RELATED"/>
    <property type="match status" value="1"/>
</dbReference>
<dbReference type="PROSITE" id="PS00887">
    <property type="entry name" value="ILVD_EDD_2"/>
    <property type="match status" value="1"/>
</dbReference>
<comment type="pathway">
    <text evidence="12 15">Amino-acid biosynthesis; L-valine biosynthesis; L-valine from pyruvate: step 3/4.</text>
</comment>
<feature type="binding site" evidence="15">
    <location>
        <position position="446"/>
    </location>
    <ligand>
        <name>Mg(2+)</name>
        <dbReference type="ChEBI" id="CHEBI:18420"/>
    </ligand>
</feature>
<accession>A0AA41UIC1</accession>
<evidence type="ECO:0000256" key="10">
    <source>
        <dbReference type="ARBA" id="ARBA00023304"/>
    </source>
</evidence>
<dbReference type="Gene3D" id="3.50.30.80">
    <property type="entry name" value="IlvD/EDD C-terminal domain-like"/>
    <property type="match status" value="1"/>
</dbReference>
<dbReference type="RefSeq" id="WP_246905483.1">
    <property type="nucleotide sequence ID" value="NZ_JALJRB010000007.1"/>
</dbReference>
<comment type="caution">
    <text evidence="15">Lacks conserved residue(s) required for the propagation of feature annotation.</text>
</comment>
<evidence type="ECO:0000313" key="18">
    <source>
        <dbReference type="EMBL" id="MCJ8500610.1"/>
    </source>
</evidence>
<evidence type="ECO:0000256" key="5">
    <source>
        <dbReference type="ARBA" id="ARBA00022723"/>
    </source>
</evidence>
<feature type="modified residue" description="N6-carboxylysine" evidence="15">
    <location>
        <position position="121"/>
    </location>
</feature>
<sequence>MKSEQVKQGVERAPHRALLKACGYTDHEIRRPLIGIANSANTVIPGHVHLNTLAEAVKAGIYMAGGTPVEFGIIGVCDGIAMNHEGMKYSLASRELIADSVEIMAKAHSLDALVMIPNCDKIVPGMLMAAARLDLPTIFVSGGPMLAGRDPRNAGAGKIDLITVFEAVGAVKAGRMNEGELAAIEDAACPTCGSCAGMFTANSMNCLTEAIGMGLPGNGTIPAVMAARTRLAKQAGMQILSLWEKNITPSRIMTPEAFGNALAVDMALGCSTNTVLHLAAIAREAGVPFELDQINTISGQTPHLCSLSPGGIHHIEDLDRAGGIQAVLKLLAAAGRIDETCITATGCTVGENIAAARDADPEVIRSLDNPYHATGGLAVLRGNLAPDGCVVKQTAVRPEMMRHKGPARVFESEEEATAAILGGRIQAGDVVVVRYEGPKGGPGMREMLTPTSAIAGMQLDGQVALLTDGRFSGGTRGAAIGHISPEAAQGGPIALVQEGDIITIDIPAKAISLEVDEQQLETRRKTWQPPAPRVTKGYLARYAGAVGSAAGGAVFE</sequence>
<comment type="cofactor">
    <cofactor evidence="1 15">
        <name>Mg(2+)</name>
        <dbReference type="ChEBI" id="CHEBI:18420"/>
    </cofactor>
</comment>
<dbReference type="InterPro" id="IPR000581">
    <property type="entry name" value="ILV_EDD_N"/>
</dbReference>
<comment type="catalytic activity">
    <reaction evidence="11">
        <text>(2R)-2,3-dihydroxy-3-methylbutanoate = 3-methyl-2-oxobutanoate + H2O</text>
        <dbReference type="Rhea" id="RHEA:24809"/>
        <dbReference type="ChEBI" id="CHEBI:11851"/>
        <dbReference type="ChEBI" id="CHEBI:15377"/>
        <dbReference type="ChEBI" id="CHEBI:49072"/>
        <dbReference type="EC" id="4.2.1.9"/>
    </reaction>
    <physiologicalReaction direction="left-to-right" evidence="11">
        <dbReference type="Rhea" id="RHEA:24810"/>
    </physiologicalReaction>
</comment>
<dbReference type="GO" id="GO:0009097">
    <property type="term" value="P:isoleucine biosynthetic process"/>
    <property type="evidence" value="ECO:0007669"/>
    <property type="project" value="UniProtKB-UniRule"/>
</dbReference>
<dbReference type="NCBIfam" id="NF002068">
    <property type="entry name" value="PRK00911.1"/>
    <property type="match status" value="1"/>
</dbReference>